<feature type="domain" description="Acyl-CoA dehydrogenase/oxidase C-terminal" evidence="6">
    <location>
        <begin position="231"/>
        <end position="361"/>
    </location>
</feature>
<evidence type="ECO:0000313" key="7">
    <source>
        <dbReference type="EMBL" id="MCR0981074.1"/>
    </source>
</evidence>
<evidence type="ECO:0000256" key="5">
    <source>
        <dbReference type="ARBA" id="ARBA00023002"/>
    </source>
</evidence>
<evidence type="ECO:0000256" key="1">
    <source>
        <dbReference type="ARBA" id="ARBA00001974"/>
    </source>
</evidence>
<comment type="similarity">
    <text evidence="2">Belongs to the acyl-CoA dehydrogenase family.</text>
</comment>
<evidence type="ECO:0000256" key="3">
    <source>
        <dbReference type="ARBA" id="ARBA00022630"/>
    </source>
</evidence>
<dbReference type="RefSeq" id="WP_257714754.1">
    <property type="nucleotide sequence ID" value="NZ_JANJOU010000002.1"/>
</dbReference>
<evidence type="ECO:0000313" key="8">
    <source>
        <dbReference type="Proteomes" id="UP001524642"/>
    </source>
</evidence>
<dbReference type="EMBL" id="JANJOU010000002">
    <property type="protein sequence ID" value="MCR0981074.1"/>
    <property type="molecule type" value="Genomic_DNA"/>
</dbReference>
<protein>
    <submittedName>
        <fullName evidence="7">Acyl-CoA dehydrogenase family protein</fullName>
    </submittedName>
</protein>
<evidence type="ECO:0000259" key="6">
    <source>
        <dbReference type="Pfam" id="PF00441"/>
    </source>
</evidence>
<keyword evidence="8" id="KW-1185">Reference proteome</keyword>
<dbReference type="SUPFAM" id="SSF56645">
    <property type="entry name" value="Acyl-CoA dehydrogenase NM domain-like"/>
    <property type="match status" value="1"/>
</dbReference>
<dbReference type="Pfam" id="PF00441">
    <property type="entry name" value="Acyl-CoA_dh_1"/>
    <property type="match status" value="1"/>
</dbReference>
<dbReference type="InterPro" id="IPR037069">
    <property type="entry name" value="AcylCoA_DH/ox_N_sf"/>
</dbReference>
<keyword evidence="4" id="KW-0274">FAD</keyword>
<keyword evidence="3" id="KW-0285">Flavoprotein</keyword>
<evidence type="ECO:0000256" key="2">
    <source>
        <dbReference type="ARBA" id="ARBA00009347"/>
    </source>
</evidence>
<dbReference type="InterPro" id="IPR036250">
    <property type="entry name" value="AcylCo_DH-like_C"/>
</dbReference>
<dbReference type="InterPro" id="IPR009075">
    <property type="entry name" value="AcylCo_DH/oxidase_C"/>
</dbReference>
<dbReference type="PANTHER" id="PTHR43884">
    <property type="entry name" value="ACYL-COA DEHYDROGENASE"/>
    <property type="match status" value="1"/>
</dbReference>
<organism evidence="7 8">
    <name type="scientific">Roseomonas populi</name>
    <dbReference type="NCBI Taxonomy" id="3121582"/>
    <lineage>
        <taxon>Bacteria</taxon>
        <taxon>Pseudomonadati</taxon>
        <taxon>Pseudomonadota</taxon>
        <taxon>Alphaproteobacteria</taxon>
        <taxon>Acetobacterales</taxon>
        <taxon>Roseomonadaceae</taxon>
        <taxon>Roseomonas</taxon>
    </lineage>
</organism>
<dbReference type="Gene3D" id="1.20.140.10">
    <property type="entry name" value="Butyryl-CoA Dehydrogenase, subunit A, domain 3"/>
    <property type="match status" value="1"/>
</dbReference>
<keyword evidence="5" id="KW-0560">Oxidoreductase</keyword>
<dbReference type="Gene3D" id="1.10.540.10">
    <property type="entry name" value="Acyl-CoA dehydrogenase/oxidase, N-terminal domain"/>
    <property type="match status" value="1"/>
</dbReference>
<comment type="cofactor">
    <cofactor evidence="1">
        <name>FAD</name>
        <dbReference type="ChEBI" id="CHEBI:57692"/>
    </cofactor>
</comment>
<gene>
    <name evidence="7" type="ORF">NRP21_03315</name>
</gene>
<sequence>MPFTAPPLFPGDLFEGAARLAASAEGRLSAVSEAPARAAVLDALWEEAAALGWPAVMVPEAQEGAGGTLEDLVAILDGAGRAALPLPLAAACGVVPAMLPAEAGGVVLPFVASGEWRVAPAFAELMRDPRSPAAAAATEGGVLRLSGSVIGMEAPPGATHTLLHAPVDGASGLILLPLDEGGPGLRRFERLDGRPSLDVLLDGVTLPGTALLARGEAVARAAASARALGTLLVMVEAVAAMGALVGQTIEYLSTRVQFGETLSRFQVLRHGTVDLYTRHEAARALVVSLVTAAAETSVAELDARTLHLAKLHVGRAAREVAEGAIQLHGGMGLTDELPASRLTKRLLCVEFDYGDGAVHAALAA</sequence>
<dbReference type="PANTHER" id="PTHR43884:SF20">
    <property type="entry name" value="ACYL-COA DEHYDROGENASE FADE28"/>
    <property type="match status" value="1"/>
</dbReference>
<dbReference type="Proteomes" id="UP001524642">
    <property type="component" value="Unassembled WGS sequence"/>
</dbReference>
<evidence type="ECO:0000256" key="4">
    <source>
        <dbReference type="ARBA" id="ARBA00022827"/>
    </source>
</evidence>
<comment type="caution">
    <text evidence="7">The sequence shown here is derived from an EMBL/GenBank/DDBJ whole genome shotgun (WGS) entry which is preliminary data.</text>
</comment>
<accession>A0ABT1WZ24</accession>
<proteinExistence type="inferred from homology"/>
<reference evidence="7 8" key="1">
    <citation type="submission" date="2022-06" db="EMBL/GenBank/DDBJ databases">
        <title>Roseomonas CN29.</title>
        <authorList>
            <person name="Cheng Y."/>
            <person name="He X."/>
        </authorList>
    </citation>
    <scope>NUCLEOTIDE SEQUENCE [LARGE SCALE GENOMIC DNA]</scope>
    <source>
        <strain evidence="7 8">CN29</strain>
    </source>
</reference>
<dbReference type="InterPro" id="IPR009100">
    <property type="entry name" value="AcylCoA_DH/oxidase_NM_dom_sf"/>
</dbReference>
<name>A0ABT1WZ24_9PROT</name>
<dbReference type="SUPFAM" id="SSF47203">
    <property type="entry name" value="Acyl-CoA dehydrogenase C-terminal domain-like"/>
    <property type="match status" value="1"/>
</dbReference>